<sequence length="484" mass="53103">MKTKPINLWNIALLSLLICTSCNDLNDPTQEGNIIEDSTPTPPVAAKGFFVANEDWFGHDEGTVNYFLKNGDNYDITYRAYRNANEGETLGTTTEFGTIWGGCIYLISKQGTRMVVADATTLKKKVSITDLQGDGRYFIGIDDQKGYVSTSNGIIVFDIAQLKTGNAIEGITGEIGNMCYANGKVFAVSSRKIYVIDAHTDQLIHTIEGSFNSITQSKDGTIWGGGSDKLMKINPETLETTEIDYPDGQKMSNVWGAWNAGSFCASTQKNVLYWASGGGMFGGSKSIVQYNIDTNTANTNFYKLGISDEGQQLCFYGAGLRVDPLTDELILTVCHDGWGSSYLYNWIYKINNEGQEITHFGLKGNNGTAGEGEWYYWFPAIPFFEDANKPQILLNQISLAPGETKTINLNDKVVDYDNIQSTIQKSVEFANEDLFSKINLENGILTITAGNTTGETTCTIDVISNGVRINKTIQAIITANSKVQ</sequence>
<gene>
    <name evidence="2" type="ORF">O6P32_11070</name>
</gene>
<feature type="chain" id="PRO_5046664312" evidence="1">
    <location>
        <begin position="27"/>
        <end position="484"/>
    </location>
</feature>
<accession>A0ABT4PJS6</accession>
<dbReference type="SUPFAM" id="SSF63829">
    <property type="entry name" value="Calcium-dependent phosphotriesterase"/>
    <property type="match status" value="1"/>
</dbReference>
<keyword evidence="3" id="KW-1185">Reference proteome</keyword>
<dbReference type="Gene3D" id="2.130.10.10">
    <property type="entry name" value="YVTN repeat-like/Quinoprotein amine dehydrogenase"/>
    <property type="match status" value="1"/>
</dbReference>
<dbReference type="Pfam" id="PF16819">
    <property type="entry name" value="DUF5074"/>
    <property type="match status" value="1"/>
</dbReference>
<dbReference type="RefSeq" id="WP_269878559.1">
    <property type="nucleotide sequence ID" value="NZ_JAPZVM010000010.1"/>
</dbReference>
<dbReference type="Proteomes" id="UP001141933">
    <property type="component" value="Unassembled WGS sequence"/>
</dbReference>
<evidence type="ECO:0000313" key="2">
    <source>
        <dbReference type="EMBL" id="MCZ8373241.1"/>
    </source>
</evidence>
<evidence type="ECO:0000256" key="1">
    <source>
        <dbReference type="SAM" id="SignalP"/>
    </source>
</evidence>
<protein>
    <submittedName>
        <fullName evidence="2">DUF5074 domain-containing protein</fullName>
    </submittedName>
</protein>
<dbReference type="EMBL" id="JAPZVM010000010">
    <property type="protein sequence ID" value="MCZ8373241.1"/>
    <property type="molecule type" value="Genomic_DNA"/>
</dbReference>
<comment type="caution">
    <text evidence="2">The sequence shown here is derived from an EMBL/GenBank/DDBJ whole genome shotgun (WGS) entry which is preliminary data.</text>
</comment>
<keyword evidence="1" id="KW-0732">Signal</keyword>
<name>A0ABT4PJS6_9BACT</name>
<feature type="signal peptide" evidence="1">
    <location>
        <begin position="1"/>
        <end position="26"/>
    </location>
</feature>
<dbReference type="InterPro" id="IPR015943">
    <property type="entry name" value="WD40/YVTN_repeat-like_dom_sf"/>
</dbReference>
<organism evidence="2 3">
    <name type="scientific">Phocaeicola acetigenes</name>
    <dbReference type="NCBI Taxonomy" id="3016083"/>
    <lineage>
        <taxon>Bacteria</taxon>
        <taxon>Pseudomonadati</taxon>
        <taxon>Bacteroidota</taxon>
        <taxon>Bacteroidia</taxon>
        <taxon>Bacteroidales</taxon>
        <taxon>Bacteroidaceae</taxon>
        <taxon>Phocaeicola</taxon>
    </lineage>
</organism>
<dbReference type="InterPro" id="IPR031815">
    <property type="entry name" value="DUF5074"/>
</dbReference>
<evidence type="ECO:0000313" key="3">
    <source>
        <dbReference type="Proteomes" id="UP001141933"/>
    </source>
</evidence>
<reference evidence="2" key="1">
    <citation type="submission" date="2022-12" db="EMBL/GenBank/DDBJ databases">
        <title>Phocaeicola acetigenes sp. nov., isolated feces from a healthy human.</title>
        <authorList>
            <person name="Do H."/>
            <person name="Ha Y.B."/>
            <person name="Kim J.-S."/>
            <person name="Suh M.K."/>
            <person name="Kim H.S."/>
            <person name="Lee J.-S."/>
        </authorList>
    </citation>
    <scope>NUCLEOTIDE SEQUENCE</scope>
    <source>
        <strain evidence="2">KGMB11183</strain>
    </source>
</reference>
<proteinExistence type="predicted"/>